<evidence type="ECO:0008006" key="5">
    <source>
        <dbReference type="Google" id="ProtNLM"/>
    </source>
</evidence>
<feature type="chain" id="PRO_5011742408" description="Small secreted domain" evidence="2">
    <location>
        <begin position="32"/>
        <end position="93"/>
    </location>
</feature>
<sequence>MITSARFLGTVVALGVGVLAACLTSQPAAHAEKSTTEKSGSDGESGQGLSICRPLSLTGGKIAAECSVAPNGTSSNGSADADAEDHGDEEDED</sequence>
<reference evidence="4" key="1">
    <citation type="submission" date="2016-10" db="EMBL/GenBank/DDBJ databases">
        <authorList>
            <person name="Varghese N."/>
            <person name="Submissions S."/>
        </authorList>
    </citation>
    <scope>NUCLEOTIDE SEQUENCE [LARGE SCALE GENOMIC DNA]</scope>
    <source>
        <strain evidence="4">CGMCC 4.3530</strain>
    </source>
</reference>
<dbReference type="RefSeq" id="WP_093273626.1">
    <property type="nucleotide sequence ID" value="NZ_FNOK01000044.1"/>
</dbReference>
<feature type="compositionally biased region" description="Acidic residues" evidence="1">
    <location>
        <begin position="81"/>
        <end position="93"/>
    </location>
</feature>
<evidence type="ECO:0000313" key="3">
    <source>
        <dbReference type="EMBL" id="SDZ04958.1"/>
    </source>
</evidence>
<proteinExistence type="predicted"/>
<keyword evidence="2" id="KW-0732">Signal</keyword>
<evidence type="ECO:0000313" key="4">
    <source>
        <dbReference type="Proteomes" id="UP000199529"/>
    </source>
</evidence>
<dbReference type="OrthoDB" id="9897724at2"/>
<dbReference type="PROSITE" id="PS51257">
    <property type="entry name" value="PROKAR_LIPOPROTEIN"/>
    <property type="match status" value="1"/>
</dbReference>
<protein>
    <recommendedName>
        <fullName evidence="5">Small secreted domain</fullName>
    </recommendedName>
</protein>
<organism evidence="3 4">
    <name type="scientific">Saccharopolyspora shandongensis</name>
    <dbReference type="NCBI Taxonomy" id="418495"/>
    <lineage>
        <taxon>Bacteria</taxon>
        <taxon>Bacillati</taxon>
        <taxon>Actinomycetota</taxon>
        <taxon>Actinomycetes</taxon>
        <taxon>Pseudonocardiales</taxon>
        <taxon>Pseudonocardiaceae</taxon>
        <taxon>Saccharopolyspora</taxon>
    </lineage>
</organism>
<accession>A0A1H3PVJ0</accession>
<gene>
    <name evidence="3" type="ORF">SAMN05216215_104412</name>
</gene>
<dbReference type="EMBL" id="FNOK01000044">
    <property type="protein sequence ID" value="SDZ04958.1"/>
    <property type="molecule type" value="Genomic_DNA"/>
</dbReference>
<evidence type="ECO:0000256" key="2">
    <source>
        <dbReference type="SAM" id="SignalP"/>
    </source>
</evidence>
<feature type="region of interest" description="Disordered" evidence="1">
    <location>
        <begin position="27"/>
        <end position="51"/>
    </location>
</feature>
<feature type="signal peptide" evidence="2">
    <location>
        <begin position="1"/>
        <end position="31"/>
    </location>
</feature>
<feature type="region of interest" description="Disordered" evidence="1">
    <location>
        <begin position="67"/>
        <end position="93"/>
    </location>
</feature>
<dbReference type="Proteomes" id="UP000199529">
    <property type="component" value="Unassembled WGS sequence"/>
</dbReference>
<evidence type="ECO:0000256" key="1">
    <source>
        <dbReference type="SAM" id="MobiDB-lite"/>
    </source>
</evidence>
<feature type="compositionally biased region" description="Basic and acidic residues" evidence="1">
    <location>
        <begin position="30"/>
        <end position="41"/>
    </location>
</feature>
<dbReference type="AlphaFoldDB" id="A0A1H3PVJ0"/>
<name>A0A1H3PVJ0_9PSEU</name>
<keyword evidence="4" id="KW-1185">Reference proteome</keyword>